<evidence type="ECO:0000313" key="2">
    <source>
        <dbReference type="Proteomes" id="UP000031668"/>
    </source>
</evidence>
<sequence length="104" mass="11922">MGVKVSLTSIFPNSIEEDTKYNPNLSRYVIEPGFAFRIKILVALAFVPTEYMSEAFEDMSSKDFYRQHFIILEPLLSYFNSTYVGGSLNRQIGIAPIYPHMKCL</sequence>
<comment type="caution">
    <text evidence="1">The sequence shown here is derived from an EMBL/GenBank/DDBJ whole genome shotgun (WGS) entry which is preliminary data.</text>
</comment>
<dbReference type="AlphaFoldDB" id="A0A0C2M1Q9"/>
<dbReference type="OrthoDB" id="93990at2759"/>
<gene>
    <name evidence="1" type="ORF">RF11_13979</name>
</gene>
<reference evidence="1 2" key="1">
    <citation type="journal article" date="2014" name="Genome Biol. Evol.">
        <title>The genome of the myxosporean Thelohanellus kitauei shows adaptations to nutrient acquisition within its fish host.</title>
        <authorList>
            <person name="Yang Y."/>
            <person name="Xiong J."/>
            <person name="Zhou Z."/>
            <person name="Huo F."/>
            <person name="Miao W."/>
            <person name="Ran C."/>
            <person name="Liu Y."/>
            <person name="Zhang J."/>
            <person name="Feng J."/>
            <person name="Wang M."/>
            <person name="Wang M."/>
            <person name="Wang L."/>
            <person name="Yao B."/>
        </authorList>
    </citation>
    <scope>NUCLEOTIDE SEQUENCE [LARGE SCALE GENOMIC DNA]</scope>
    <source>
        <strain evidence="1">Wuqing</strain>
    </source>
</reference>
<keyword evidence="2" id="KW-1185">Reference proteome</keyword>
<name>A0A0C2M1Q9_THEKT</name>
<accession>A0A0C2M1Q9</accession>
<dbReference type="Proteomes" id="UP000031668">
    <property type="component" value="Unassembled WGS sequence"/>
</dbReference>
<organism evidence="1 2">
    <name type="scientific">Thelohanellus kitauei</name>
    <name type="common">Myxosporean</name>
    <dbReference type="NCBI Taxonomy" id="669202"/>
    <lineage>
        <taxon>Eukaryota</taxon>
        <taxon>Metazoa</taxon>
        <taxon>Cnidaria</taxon>
        <taxon>Myxozoa</taxon>
        <taxon>Myxosporea</taxon>
        <taxon>Bivalvulida</taxon>
        <taxon>Platysporina</taxon>
        <taxon>Myxobolidae</taxon>
        <taxon>Thelohanellus</taxon>
    </lineage>
</organism>
<evidence type="ECO:0000313" key="1">
    <source>
        <dbReference type="EMBL" id="KII61005.1"/>
    </source>
</evidence>
<proteinExistence type="predicted"/>
<dbReference type="EMBL" id="JWZT01005390">
    <property type="protein sequence ID" value="KII61005.1"/>
    <property type="molecule type" value="Genomic_DNA"/>
</dbReference>
<protein>
    <submittedName>
        <fullName evidence="1">Uncharacterized protein</fullName>
    </submittedName>
</protein>